<sequence length="930" mass="102116">MAENWTESFASAQATVKEGKFFDAVQHINACMQAFAKVLGDESDKILKDPPAFIAEMVPKVSAEQKDTLRQMYELRGDILTGLGAHKRAASDYECAQQLGGALKDKVEQVQALKKAKLSESKVPVTVLTGFLGSGKTTLLNRILHENHGKRIGIIENEFGEVGIDDGLIEAGSIATQENIIEMNNGCICCTVRGDLIAGLKKMIKNAVKNNKPLDGVIIETTGLADPAPVAQTFFADDFVQQKMSLDGIVTLVDAKQLMDDTPMDEAKDKARFAEEQHKVCKLVHQVRHEDSDVEFQILTTMRGFFGQGGPNRLVFTLQPIFFAALGLVPKILAREKRRAEEGDEAVPPPAVSMKKVFQFVHKTNTALMGSSPDMALHLWLAAAVSADQVERATGAQGGYEPIAYEFLTQALVLFEEEISDSSKQYKGIHNIVGTLCKIAALDPENFDNVSQKITRHAAKLLKKPMQCRAVSACSQLFWCDARRDGKRVRECLERCVKTCEAVVQSDSAQVGLWVEMFDRYIYYYEVQCEEVGITFLQSLMQICVEHIDFALKDAQAEAEARKAKVSAFWAKKVGEQLLVRDIVSSAPKRHRDVPAEDEGKCRSRPGGTLCRAQPQLGAADFRRGPPAPRDVTSIGVWTSISYLSQTLLEKIVSLRLAAGRPEMGGFYQGKGGGKGGAPAAATPTADRAAGDDLPGGLKRKLQALNYPELSAACLSGQAYMKIILWLEEEKIRLYEKIDRAPLRKFDKSWFEAVAKYARELGVPADGLSDKDPKVKLSVLNGLTNLAIHDIYRDQDEANELANAVPQKQEALGPKQRLGQLLPALNRIMSCFNLPMLPEDAADTDTVAALRCILVRVAPTSAEEPTLDLQKLPLGVEVRDGEVKKAVAVLRLLHGLELSQLQVNINTVINELQQLTANPQTDSRLGRVGR</sequence>
<feature type="compositionally biased region" description="Basic and acidic residues" evidence="6">
    <location>
        <begin position="593"/>
        <end position="602"/>
    </location>
</feature>
<name>A0A1Q9DZ08_SYMMI</name>
<dbReference type="Pfam" id="PF10036">
    <property type="entry name" value="RLL"/>
    <property type="match status" value="1"/>
</dbReference>
<keyword evidence="4" id="KW-0653">Protein transport</keyword>
<dbReference type="InterPro" id="IPR027417">
    <property type="entry name" value="P-loop_NTPase"/>
</dbReference>
<evidence type="ECO:0000256" key="3">
    <source>
        <dbReference type="ARBA" id="ARBA00022448"/>
    </source>
</evidence>
<evidence type="ECO:0000313" key="7">
    <source>
        <dbReference type="EMBL" id="OLQ00369.1"/>
    </source>
</evidence>
<dbReference type="GO" id="GO:0005770">
    <property type="term" value="C:late endosome"/>
    <property type="evidence" value="ECO:0007669"/>
    <property type="project" value="TreeGrafter"/>
</dbReference>
<dbReference type="GO" id="GO:0030906">
    <property type="term" value="C:retromer, cargo-selective complex"/>
    <property type="evidence" value="ECO:0007669"/>
    <property type="project" value="InterPro"/>
</dbReference>
<evidence type="ECO:0000256" key="1">
    <source>
        <dbReference type="ARBA" id="ARBA00004170"/>
    </source>
</evidence>
<dbReference type="GO" id="GO:0042147">
    <property type="term" value="P:retrograde transport, endosome to Golgi"/>
    <property type="evidence" value="ECO:0007669"/>
    <property type="project" value="InterPro"/>
</dbReference>
<dbReference type="GO" id="GO:0005829">
    <property type="term" value="C:cytosol"/>
    <property type="evidence" value="ECO:0007669"/>
    <property type="project" value="GOC"/>
</dbReference>
<dbReference type="PANTHER" id="PTHR11099:SF0">
    <property type="entry name" value="VACUOLAR PROTEIN SORTING-ASSOCIATED PROTEIN 35"/>
    <property type="match status" value="1"/>
</dbReference>
<dbReference type="InterPro" id="IPR005378">
    <property type="entry name" value="Vps35"/>
</dbReference>
<feature type="region of interest" description="Disordered" evidence="6">
    <location>
        <begin position="670"/>
        <end position="690"/>
    </location>
</feature>
<dbReference type="Proteomes" id="UP000186817">
    <property type="component" value="Unassembled WGS sequence"/>
</dbReference>
<accession>A0A1Q9DZ08</accession>
<protein>
    <submittedName>
        <fullName evidence="7">Vacuolar protein sorting-associated protein 35A</fullName>
    </submittedName>
</protein>
<dbReference type="EMBL" id="LSRX01000330">
    <property type="protein sequence ID" value="OLQ00369.1"/>
    <property type="molecule type" value="Genomic_DNA"/>
</dbReference>
<dbReference type="Gene3D" id="3.40.50.300">
    <property type="entry name" value="P-loop containing nucleotide triphosphate hydrolases"/>
    <property type="match status" value="1"/>
</dbReference>
<dbReference type="InterPro" id="IPR042491">
    <property type="entry name" value="Vps35_C"/>
</dbReference>
<dbReference type="Pfam" id="PF03635">
    <property type="entry name" value="Vps35"/>
    <property type="match status" value="1"/>
</dbReference>
<comment type="similarity">
    <text evidence="2">Belongs to the VPS35 family.</text>
</comment>
<reference evidence="7 8" key="1">
    <citation type="submission" date="2016-02" db="EMBL/GenBank/DDBJ databases">
        <title>Genome analysis of coral dinoflagellate symbionts highlights evolutionary adaptations to a symbiotic lifestyle.</title>
        <authorList>
            <person name="Aranda M."/>
            <person name="Li Y."/>
            <person name="Liew Y.J."/>
            <person name="Baumgarten S."/>
            <person name="Simakov O."/>
            <person name="Wilson M."/>
            <person name="Piel J."/>
            <person name="Ashoor H."/>
            <person name="Bougouffa S."/>
            <person name="Bajic V.B."/>
            <person name="Ryu T."/>
            <person name="Ravasi T."/>
            <person name="Bayer T."/>
            <person name="Micklem G."/>
            <person name="Kim H."/>
            <person name="Bhak J."/>
            <person name="Lajeunesse T.C."/>
            <person name="Voolstra C.R."/>
        </authorList>
    </citation>
    <scope>NUCLEOTIDE SEQUENCE [LARGE SCALE GENOMIC DNA]</scope>
    <source>
        <strain evidence="7 8">CCMP2467</strain>
    </source>
</reference>
<proteinExistence type="inferred from homology"/>
<dbReference type="CDD" id="cd03112">
    <property type="entry name" value="CobW-like"/>
    <property type="match status" value="1"/>
</dbReference>
<dbReference type="GO" id="GO:0006886">
    <property type="term" value="P:intracellular protein transport"/>
    <property type="evidence" value="ECO:0007669"/>
    <property type="project" value="TreeGrafter"/>
</dbReference>
<organism evidence="7 8">
    <name type="scientific">Symbiodinium microadriaticum</name>
    <name type="common">Dinoflagellate</name>
    <name type="synonym">Zooxanthella microadriatica</name>
    <dbReference type="NCBI Taxonomy" id="2951"/>
    <lineage>
        <taxon>Eukaryota</taxon>
        <taxon>Sar</taxon>
        <taxon>Alveolata</taxon>
        <taxon>Dinophyceae</taxon>
        <taxon>Suessiales</taxon>
        <taxon>Symbiodiniaceae</taxon>
        <taxon>Symbiodinium</taxon>
    </lineage>
</organism>
<dbReference type="Gene3D" id="1.25.40.660">
    <property type="entry name" value="Vacuolar protein sorting-associated protein 35, helical subcomplex Vps35-C"/>
    <property type="match status" value="1"/>
</dbReference>
<keyword evidence="5" id="KW-0472">Membrane</keyword>
<evidence type="ECO:0000256" key="6">
    <source>
        <dbReference type="SAM" id="MobiDB-lite"/>
    </source>
</evidence>
<evidence type="ECO:0000256" key="5">
    <source>
        <dbReference type="ARBA" id="ARBA00023136"/>
    </source>
</evidence>
<dbReference type="PANTHER" id="PTHR11099">
    <property type="entry name" value="VACUOLAR SORTING PROTEIN 35"/>
    <property type="match status" value="1"/>
</dbReference>
<dbReference type="InterPro" id="IPR019265">
    <property type="entry name" value="RTRAF"/>
</dbReference>
<dbReference type="SUPFAM" id="SSF52540">
    <property type="entry name" value="P-loop containing nucleoside triphosphate hydrolases"/>
    <property type="match status" value="1"/>
</dbReference>
<dbReference type="OrthoDB" id="514167at2759"/>
<gene>
    <name evidence="7" type="primary">VPS35A</name>
    <name evidence="7" type="ORF">AK812_SmicGene16973</name>
</gene>
<dbReference type="AlphaFoldDB" id="A0A1Q9DZ08"/>
<keyword evidence="8" id="KW-1185">Reference proteome</keyword>
<keyword evidence="3" id="KW-0813">Transport</keyword>
<feature type="region of interest" description="Disordered" evidence="6">
    <location>
        <begin position="590"/>
        <end position="626"/>
    </location>
</feature>
<comment type="subcellular location">
    <subcellularLocation>
        <location evidence="1">Membrane</location>
        <topology evidence="1">Peripheral membrane protein</topology>
    </subcellularLocation>
</comment>
<evidence type="ECO:0000256" key="4">
    <source>
        <dbReference type="ARBA" id="ARBA00022927"/>
    </source>
</evidence>
<feature type="compositionally biased region" description="Low complexity" evidence="6">
    <location>
        <begin position="678"/>
        <end position="688"/>
    </location>
</feature>
<comment type="caution">
    <text evidence="7">The sequence shown here is derived from an EMBL/GenBank/DDBJ whole genome shotgun (WGS) entry which is preliminary data.</text>
</comment>
<evidence type="ECO:0000313" key="8">
    <source>
        <dbReference type="Proteomes" id="UP000186817"/>
    </source>
</evidence>
<evidence type="ECO:0000256" key="2">
    <source>
        <dbReference type="ARBA" id="ARBA00006536"/>
    </source>
</evidence>